<feature type="domain" description="V-SNARE coiled-coil homology" evidence="6">
    <location>
        <begin position="62"/>
        <end position="122"/>
    </location>
</feature>
<feature type="region of interest" description="Disordered" evidence="4">
    <location>
        <begin position="34"/>
        <end position="64"/>
    </location>
</feature>
<evidence type="ECO:0000256" key="4">
    <source>
        <dbReference type="SAM" id="MobiDB-lite"/>
    </source>
</evidence>
<comment type="similarity">
    <text evidence="1">Belongs to the synaptobrevin family.</text>
</comment>
<dbReference type="PROSITE" id="PS50892">
    <property type="entry name" value="V_SNARE"/>
    <property type="match status" value="1"/>
</dbReference>
<keyword evidence="5" id="KW-1133">Transmembrane helix</keyword>
<comment type="caution">
    <text evidence="7">The sequence shown here is derived from an EMBL/GenBank/DDBJ whole genome shotgun (WGS) entry which is preliminary data.</text>
</comment>
<feature type="compositionally biased region" description="Polar residues" evidence="4">
    <location>
        <begin position="55"/>
        <end position="64"/>
    </location>
</feature>
<organism evidence="7 8">
    <name type="scientific">Silurus meridionalis</name>
    <name type="common">Southern catfish</name>
    <name type="synonym">Silurus soldatovi meridionalis</name>
    <dbReference type="NCBI Taxonomy" id="175797"/>
    <lineage>
        <taxon>Eukaryota</taxon>
        <taxon>Metazoa</taxon>
        <taxon>Chordata</taxon>
        <taxon>Craniata</taxon>
        <taxon>Vertebrata</taxon>
        <taxon>Euteleostomi</taxon>
        <taxon>Actinopterygii</taxon>
        <taxon>Neopterygii</taxon>
        <taxon>Teleostei</taxon>
        <taxon>Ostariophysi</taxon>
        <taxon>Siluriformes</taxon>
        <taxon>Siluridae</taxon>
        <taxon>Silurus</taxon>
    </lineage>
</organism>
<gene>
    <name evidence="7" type="ORF">HF521_015662</name>
</gene>
<dbReference type="InterPro" id="IPR001388">
    <property type="entry name" value="Synaptobrevin-like"/>
</dbReference>
<comment type="subcellular location">
    <subcellularLocation>
        <location evidence="2">Endomembrane system</location>
        <topology evidence="2">Single-pass type IV membrane protein</topology>
    </subcellularLocation>
</comment>
<dbReference type="Pfam" id="PF00957">
    <property type="entry name" value="Synaptobrevin"/>
    <property type="match status" value="1"/>
</dbReference>
<dbReference type="Gene3D" id="1.20.5.110">
    <property type="match status" value="1"/>
</dbReference>
<reference evidence="7" key="1">
    <citation type="submission" date="2020-08" db="EMBL/GenBank/DDBJ databases">
        <title>Chromosome-level assembly of Southern catfish (Silurus meridionalis) provides insights into visual adaptation to the nocturnal and benthic lifestyles.</title>
        <authorList>
            <person name="Zhang Y."/>
            <person name="Wang D."/>
            <person name="Peng Z."/>
        </authorList>
    </citation>
    <scope>NUCLEOTIDE SEQUENCE</scope>
    <source>
        <strain evidence="7">SWU-2019-XX</strain>
        <tissue evidence="7">Muscle</tissue>
    </source>
</reference>
<feature type="transmembrane region" description="Helical" evidence="5">
    <location>
        <begin position="126"/>
        <end position="146"/>
    </location>
</feature>
<dbReference type="GO" id="GO:0016020">
    <property type="term" value="C:membrane"/>
    <property type="evidence" value="ECO:0007669"/>
    <property type="project" value="InterPro"/>
</dbReference>
<dbReference type="PANTHER" id="PTHR45701">
    <property type="entry name" value="SYNAPTOBREVIN FAMILY MEMBER"/>
    <property type="match status" value="1"/>
</dbReference>
<evidence type="ECO:0000313" key="8">
    <source>
        <dbReference type="Proteomes" id="UP000606274"/>
    </source>
</evidence>
<dbReference type="EMBL" id="JABFDY010000029">
    <property type="protein sequence ID" value="KAF7686300.1"/>
    <property type="molecule type" value="Genomic_DNA"/>
</dbReference>
<dbReference type="SUPFAM" id="SSF58038">
    <property type="entry name" value="SNARE fusion complex"/>
    <property type="match status" value="1"/>
</dbReference>
<name>A0A8T0A5Z9_SILME</name>
<evidence type="ECO:0000256" key="3">
    <source>
        <dbReference type="PROSITE-ProRule" id="PRU00290"/>
    </source>
</evidence>
<sequence length="147" mass="16415">MSPPPIFLLLPRARPRTASARSAFAVIMSAPYQDAATDPGAPDGVEGTAAPAQDPNLSSNRRLQQTQAQVDEVVDIFRENVEKVLHRDQQLSEMDQRAEALHDGAQQFESSAAKLKNKYWWKNCKMMIIVGVIVVLLLGIAFMYFYH</sequence>
<dbReference type="AlphaFoldDB" id="A0A8T0A5Z9"/>
<dbReference type="GO" id="GO:0012505">
    <property type="term" value="C:endomembrane system"/>
    <property type="evidence" value="ECO:0007669"/>
    <property type="project" value="UniProtKB-SubCell"/>
</dbReference>
<dbReference type="GO" id="GO:0016192">
    <property type="term" value="P:vesicle-mediated transport"/>
    <property type="evidence" value="ECO:0007669"/>
    <property type="project" value="InterPro"/>
</dbReference>
<proteinExistence type="inferred from homology"/>
<evidence type="ECO:0000256" key="5">
    <source>
        <dbReference type="SAM" id="Phobius"/>
    </source>
</evidence>
<accession>A0A8T0A5Z9</accession>
<evidence type="ECO:0000259" key="6">
    <source>
        <dbReference type="PROSITE" id="PS50892"/>
    </source>
</evidence>
<protein>
    <recommendedName>
        <fullName evidence="6">V-SNARE coiled-coil homology domain-containing protein</fullName>
    </recommendedName>
</protein>
<evidence type="ECO:0000256" key="2">
    <source>
        <dbReference type="ARBA" id="ARBA00046280"/>
    </source>
</evidence>
<dbReference type="InterPro" id="IPR042855">
    <property type="entry name" value="V_SNARE_CC"/>
</dbReference>
<keyword evidence="5" id="KW-0812">Transmembrane</keyword>
<evidence type="ECO:0000256" key="1">
    <source>
        <dbReference type="ARBA" id="ARBA00008025"/>
    </source>
</evidence>
<dbReference type="PRINTS" id="PR00219">
    <property type="entry name" value="SYNAPTOBREVN"/>
</dbReference>
<keyword evidence="5" id="KW-0472">Membrane</keyword>
<dbReference type="InterPro" id="IPR016444">
    <property type="entry name" value="Synaptobrevin/VAMP"/>
</dbReference>
<dbReference type="Proteomes" id="UP000606274">
    <property type="component" value="Unassembled WGS sequence"/>
</dbReference>
<dbReference type="CDD" id="cd15870">
    <property type="entry name" value="R-SNARE_VAMP2"/>
    <property type="match status" value="1"/>
</dbReference>
<keyword evidence="8" id="KW-1185">Reference proteome</keyword>
<evidence type="ECO:0000313" key="7">
    <source>
        <dbReference type="EMBL" id="KAF7686300.1"/>
    </source>
</evidence>
<keyword evidence="3" id="KW-0175">Coiled coil</keyword>